<dbReference type="InterPro" id="IPR013022">
    <property type="entry name" value="Xyl_isomerase-like_TIM-brl"/>
</dbReference>
<feature type="domain" description="Xylose isomerase-like TIM barrel" evidence="1">
    <location>
        <begin position="1"/>
        <end position="220"/>
    </location>
</feature>
<dbReference type="GO" id="GO:0016853">
    <property type="term" value="F:isomerase activity"/>
    <property type="evidence" value="ECO:0007669"/>
    <property type="project" value="UniProtKB-KW"/>
</dbReference>
<dbReference type="Proteomes" id="UP000574276">
    <property type="component" value="Unassembled WGS sequence"/>
</dbReference>
<reference evidence="2 3" key="1">
    <citation type="submission" date="2020-07" db="EMBL/GenBank/DDBJ databases">
        <title>Characterization and genome sequencing of isolate MD1, a novel member within the family Lachnospiraceae.</title>
        <authorList>
            <person name="Rettenmaier R."/>
            <person name="Di Bello L."/>
            <person name="Zinser C."/>
            <person name="Scheitz K."/>
            <person name="Liebl W."/>
            <person name="Zverlov V."/>
        </authorList>
    </citation>
    <scope>NUCLEOTIDE SEQUENCE [LARGE SCALE GENOMIC DNA]</scope>
    <source>
        <strain evidence="2 3">MD1</strain>
    </source>
</reference>
<comment type="caution">
    <text evidence="2">The sequence shown here is derived from an EMBL/GenBank/DDBJ whole genome shotgun (WGS) entry which is preliminary data.</text>
</comment>
<dbReference type="InterPro" id="IPR050312">
    <property type="entry name" value="IolE/XylAMocC-like"/>
</dbReference>
<dbReference type="AlphaFoldDB" id="A0A839JYQ6"/>
<dbReference type="EMBL" id="JACEGA010000001">
    <property type="protein sequence ID" value="MBB2182358.1"/>
    <property type="molecule type" value="Genomic_DNA"/>
</dbReference>
<dbReference type="PANTHER" id="PTHR12110:SF41">
    <property type="entry name" value="INOSOSE DEHYDRATASE"/>
    <property type="match status" value="1"/>
</dbReference>
<evidence type="ECO:0000313" key="3">
    <source>
        <dbReference type="Proteomes" id="UP000574276"/>
    </source>
</evidence>
<dbReference type="SUPFAM" id="SSF51658">
    <property type="entry name" value="Xylose isomerase-like"/>
    <property type="match status" value="1"/>
</dbReference>
<name>A0A839JYQ6_9FIRM</name>
<protein>
    <submittedName>
        <fullName evidence="2">Sugar phosphate isomerase/epimerase</fullName>
    </submittedName>
</protein>
<evidence type="ECO:0000259" key="1">
    <source>
        <dbReference type="Pfam" id="PF01261"/>
    </source>
</evidence>
<keyword evidence="3" id="KW-1185">Reference proteome</keyword>
<gene>
    <name evidence="2" type="ORF">H0486_05650</name>
</gene>
<dbReference type="PANTHER" id="PTHR12110">
    <property type="entry name" value="HYDROXYPYRUVATE ISOMERASE"/>
    <property type="match status" value="1"/>
</dbReference>
<proteinExistence type="predicted"/>
<dbReference type="Gene3D" id="3.20.20.150">
    <property type="entry name" value="Divalent-metal-dependent TIM barrel enzymes"/>
    <property type="match status" value="1"/>
</dbReference>
<dbReference type="InterPro" id="IPR036237">
    <property type="entry name" value="Xyl_isomerase-like_sf"/>
</dbReference>
<keyword evidence="2" id="KW-0413">Isomerase</keyword>
<dbReference type="Pfam" id="PF01261">
    <property type="entry name" value="AP_endonuc_2"/>
    <property type="match status" value="1"/>
</dbReference>
<sequence>MGYDGVELAGLYGYTPEKIKEMLEGIGLIPISAHVPYEELKNDLKGTVEKYRIIGCRYLVIPYLVEEKRYGTEAFDQFLKDVPVIAEECNKFGITLLYHNHDFEFARTKDGSYVLDFIYGQFPEQVLKAEIDTCWVKYSGVEPTAYMKQYANRCPVVHLKDYNGADPFEFRALGQGVQDISSLLETSIEIGAEWIIVEQDEHSGHSAMEDMRLSREYLRSLNW</sequence>
<accession>A0A839JYQ6</accession>
<evidence type="ECO:0000313" key="2">
    <source>
        <dbReference type="EMBL" id="MBB2182358.1"/>
    </source>
</evidence>
<organism evidence="2 3">
    <name type="scientific">Variimorphobacter saccharofermentans</name>
    <dbReference type="NCBI Taxonomy" id="2755051"/>
    <lineage>
        <taxon>Bacteria</taxon>
        <taxon>Bacillati</taxon>
        <taxon>Bacillota</taxon>
        <taxon>Clostridia</taxon>
        <taxon>Lachnospirales</taxon>
        <taxon>Lachnospiraceae</taxon>
        <taxon>Variimorphobacter</taxon>
    </lineage>
</organism>